<comment type="caution">
    <text evidence="1">The sequence shown here is derived from an EMBL/GenBank/DDBJ whole genome shotgun (WGS) entry which is preliminary data.</text>
</comment>
<protein>
    <submittedName>
        <fullName evidence="1">Uncharacterized protein</fullName>
    </submittedName>
</protein>
<sequence>MNIQVHSGINPHPTSELSAVRVAQWWAETSPSIAKLTSWMDSKESWVQEPDDEFIFLLGEVVDRLDHPEFVTAIEGELAADVARLFALLCSSRFLRLMDLFERRTPGIASRLVFILGRLGGESKIYSDLFCERLMVVHRFELLEIVFSARRAKAIASAMRVIGGVDS</sequence>
<dbReference type="EMBL" id="LAZR01000777">
    <property type="protein sequence ID" value="KKN58097.1"/>
    <property type="molecule type" value="Genomic_DNA"/>
</dbReference>
<accession>A0A0F9S762</accession>
<dbReference type="InterPro" id="IPR057079">
    <property type="entry name" value="IcmW-like"/>
</dbReference>
<organism evidence="1">
    <name type="scientific">marine sediment metagenome</name>
    <dbReference type="NCBI Taxonomy" id="412755"/>
    <lineage>
        <taxon>unclassified sequences</taxon>
        <taxon>metagenomes</taxon>
        <taxon>ecological metagenomes</taxon>
    </lineage>
</organism>
<evidence type="ECO:0000313" key="1">
    <source>
        <dbReference type="EMBL" id="KKN58097.1"/>
    </source>
</evidence>
<reference evidence="1" key="1">
    <citation type="journal article" date="2015" name="Nature">
        <title>Complex archaea that bridge the gap between prokaryotes and eukaryotes.</title>
        <authorList>
            <person name="Spang A."/>
            <person name="Saw J.H."/>
            <person name="Jorgensen S.L."/>
            <person name="Zaremba-Niedzwiedzka K."/>
            <person name="Martijn J."/>
            <person name="Lind A.E."/>
            <person name="van Eijk R."/>
            <person name="Schleper C."/>
            <person name="Guy L."/>
            <person name="Ettema T.J."/>
        </authorList>
    </citation>
    <scope>NUCLEOTIDE SEQUENCE</scope>
</reference>
<gene>
    <name evidence="1" type="ORF">LCGC14_0555680</name>
</gene>
<dbReference type="Pfam" id="PF23130">
    <property type="entry name" value="IcmW"/>
    <property type="match status" value="1"/>
</dbReference>
<name>A0A0F9S762_9ZZZZ</name>
<dbReference type="AlphaFoldDB" id="A0A0F9S762"/>
<proteinExistence type="predicted"/>